<dbReference type="EMBL" id="HBIO01006309">
    <property type="protein sequence ID" value="CAE0459758.1"/>
    <property type="molecule type" value="Transcribed_RNA"/>
</dbReference>
<dbReference type="CDD" id="cd10527">
    <property type="entry name" value="SET_LSMT"/>
    <property type="match status" value="1"/>
</dbReference>
<comment type="similarity">
    <text evidence="1">Belongs to the spermidine/spermine synthase family.</text>
</comment>
<evidence type="ECO:0000256" key="1">
    <source>
        <dbReference type="ARBA" id="ARBA00007867"/>
    </source>
</evidence>
<proteinExistence type="inferred from homology"/>
<evidence type="ECO:0000313" key="8">
    <source>
        <dbReference type="EMBL" id="CAE0459758.1"/>
    </source>
</evidence>
<feature type="chain" id="PRO_5031176409" description="SET domain-containing protein" evidence="5">
    <location>
        <begin position="20"/>
        <end position="1205"/>
    </location>
</feature>
<protein>
    <recommendedName>
        <fullName evidence="9">SET domain-containing protein</fullName>
    </recommendedName>
</protein>
<accession>A0A7S3PYM0</accession>
<dbReference type="PANTHER" id="PTHR43317">
    <property type="entry name" value="THERMOSPERMINE SYNTHASE ACAULIS5"/>
    <property type="match status" value="1"/>
</dbReference>
<dbReference type="Pfam" id="PF00856">
    <property type="entry name" value="SET"/>
    <property type="match status" value="1"/>
</dbReference>
<dbReference type="AlphaFoldDB" id="A0A7S3PYM0"/>
<evidence type="ECO:0000256" key="5">
    <source>
        <dbReference type="SAM" id="SignalP"/>
    </source>
</evidence>
<dbReference type="PROSITE" id="PS51006">
    <property type="entry name" value="PABS_2"/>
    <property type="match status" value="1"/>
</dbReference>
<dbReference type="PANTHER" id="PTHR43317:SF1">
    <property type="entry name" value="THERMOSPERMINE SYNTHASE ACAULIS5"/>
    <property type="match status" value="1"/>
</dbReference>
<reference evidence="8" key="1">
    <citation type="submission" date="2021-01" db="EMBL/GenBank/DDBJ databases">
        <authorList>
            <person name="Corre E."/>
            <person name="Pelletier E."/>
            <person name="Niang G."/>
            <person name="Scheremetjew M."/>
            <person name="Finn R."/>
            <person name="Kale V."/>
            <person name="Holt S."/>
            <person name="Cochrane G."/>
            <person name="Meng A."/>
            <person name="Brown T."/>
            <person name="Cohen L."/>
        </authorList>
    </citation>
    <scope>NUCLEOTIDE SEQUENCE</scope>
    <source>
        <strain evidence="8">MM31A-1</strain>
    </source>
</reference>
<dbReference type="PROSITE" id="PS50280">
    <property type="entry name" value="SET"/>
    <property type="match status" value="1"/>
</dbReference>
<dbReference type="Gene3D" id="3.60.90.10">
    <property type="entry name" value="S-adenosylmethionine decarboxylase"/>
    <property type="match status" value="1"/>
</dbReference>
<dbReference type="InterPro" id="IPR030374">
    <property type="entry name" value="PABS"/>
</dbReference>
<gene>
    <name evidence="8" type="ORF">CDEB00056_LOCUS4599</name>
</gene>
<evidence type="ECO:0000256" key="3">
    <source>
        <dbReference type="ARBA" id="ARBA00023115"/>
    </source>
</evidence>
<dbReference type="GO" id="GO:0006596">
    <property type="term" value="P:polyamine biosynthetic process"/>
    <property type="evidence" value="ECO:0007669"/>
    <property type="project" value="UniProtKB-UniRule"/>
</dbReference>
<dbReference type="Pfam" id="PF01564">
    <property type="entry name" value="Spermine_synth"/>
    <property type="match status" value="1"/>
</dbReference>
<feature type="domain" description="PABS" evidence="7">
    <location>
        <begin position="389"/>
        <end position="645"/>
    </location>
</feature>
<dbReference type="GO" id="GO:0010487">
    <property type="term" value="F:thermospermine synthase activity"/>
    <property type="evidence" value="ECO:0007669"/>
    <property type="project" value="TreeGrafter"/>
</dbReference>
<feature type="active site" description="Proton acceptor" evidence="4">
    <location>
        <position position="555"/>
    </location>
</feature>
<name>A0A7S3PYM0_9STRA</name>
<keyword evidence="5" id="KW-0732">Signal</keyword>
<dbReference type="InterPro" id="IPR029063">
    <property type="entry name" value="SAM-dependent_MTases_sf"/>
</dbReference>
<dbReference type="InterPro" id="IPR046341">
    <property type="entry name" value="SET_dom_sf"/>
</dbReference>
<evidence type="ECO:0000259" key="6">
    <source>
        <dbReference type="PROSITE" id="PS50280"/>
    </source>
</evidence>
<evidence type="ECO:0000256" key="2">
    <source>
        <dbReference type="ARBA" id="ARBA00022679"/>
    </source>
</evidence>
<dbReference type="InterPro" id="IPR001214">
    <property type="entry name" value="SET_dom"/>
</dbReference>
<dbReference type="Gene3D" id="3.90.1410.10">
    <property type="entry name" value="set domain protein methyltransferase, domain 1"/>
    <property type="match status" value="1"/>
</dbReference>
<evidence type="ECO:0000256" key="4">
    <source>
        <dbReference type="PROSITE-ProRule" id="PRU00354"/>
    </source>
</evidence>
<feature type="domain" description="SET" evidence="6">
    <location>
        <begin position="43"/>
        <end position="245"/>
    </location>
</feature>
<organism evidence="8">
    <name type="scientific">Chaetoceros debilis</name>
    <dbReference type="NCBI Taxonomy" id="122233"/>
    <lineage>
        <taxon>Eukaryota</taxon>
        <taxon>Sar</taxon>
        <taxon>Stramenopiles</taxon>
        <taxon>Ochrophyta</taxon>
        <taxon>Bacillariophyta</taxon>
        <taxon>Coscinodiscophyceae</taxon>
        <taxon>Chaetocerotophycidae</taxon>
        <taxon>Chaetocerotales</taxon>
        <taxon>Chaetocerotaceae</taxon>
        <taxon>Chaetoceros</taxon>
    </lineage>
</organism>
<evidence type="ECO:0008006" key="9">
    <source>
        <dbReference type="Google" id="ProtNLM"/>
    </source>
</evidence>
<keyword evidence="2 4" id="KW-0808">Transferase</keyword>
<dbReference type="Gene3D" id="3.40.50.150">
    <property type="entry name" value="Vaccinia Virus protein VP39"/>
    <property type="match status" value="1"/>
</dbReference>
<evidence type="ECO:0000259" key="7">
    <source>
        <dbReference type="PROSITE" id="PS51006"/>
    </source>
</evidence>
<dbReference type="SUPFAM" id="SSF82199">
    <property type="entry name" value="SET domain"/>
    <property type="match status" value="1"/>
</dbReference>
<sequence>MVFLRSLLLPLLQLSLTSAKQSDEEHAENLVAWLKEEEGFFNPKLEMRRMDPEDPTSFFGMFAKGDFKKGDLLIRVPTDLILKSGEDEDEEVRALNCGLAFNLAEQINLKDDSPYAPYINYLLDTQPPGMLPSAWSAQGKNLLTSVLGGTGHGTDSLPPAYPLAWVEDDWLDLCDGTRDSTSEYAALLVVQRAWDDILIPVFDMMSHRNGDWLNTMSNEVHEDEPIKVRAKRDIKAGEQIYTTYNHCEDCGNRYTTYGTPEILRDYGFIEQFPQTWIFHDQDVGFRVDQNEDGVVSLVEWVEEEPDEDEIVEIQELLKQVKETKEKYLASNKSNVPDNEWQLITDYMNSLEVAISVAIDTFNEENNYGCVEEGTCTIALDKYTDLEESYGYVEADFTGHECDIEALFTRFDDEFEDLEEGDSHYQHIIFSWDPKTRETCMDLDNVVQICDAYRPHYHEMAVHNTARFLPPDSVKRVLFVGGGDSMLLHEVLMYDSLEFVVGLELDQKVTRGSFRHFGTQPHFHNDKVQWWFGDASKSLLMLPKEWFGTFDLVLVDLSETVMSFKVTGELDVLEALTLLVKPDGIFVKNEVYFSKFQNMFKHSAQINWYDNPVICSQVMGMGSEKINFIKPTLTDHGIDGFVVRPMDEIDDHFDLYHDYAKNDTSIEICDSIGDLIVDTTDQTRSPGIILIVETEGATIDLFDSTVLEETLTSALKKEGLNVISAETKDLSDGLLVSIVLSEGYITARALPESNYCGFDIHFWSSLEKHESAKRSLIAAVGSENNPKSSYRVIAGGMFGVSSWKVDEKKRGPQYDEICADYSKIDVPEKKHEAQQSDIYSVMAHSLNLLESKSLKVAVLCGSESTSDCEEHTKVISSLDIVDNILTFSCSKMASFNPYAQDSSEIITSCEREIMETLKGSASDITFDAVIIDASAEKYTASALLRSISTRKSNREAILQPNALFLTTQTDESDKWHQNLLALVKDEVFGTEPSYYSEVLVNTNTGTFNLLLASDGDDHFINKLNATMDDLEKETGYVNEVSLIHGGYFIYQHNFEPSYSYTPDDFDQTSPYDQWKTQKPLGFQIVAQLETQSELTVPIIRDALKSALYTGAENGSISEYADLGDGCLFIDSWSGGSVTVLWDGKAHVDLNYFTLEEDFEKAQKFEAAFRSGIPEGATILRDEQPRGVGRVVSFKRDLEVDPEPHWA</sequence>
<feature type="signal peptide" evidence="5">
    <location>
        <begin position="1"/>
        <end position="19"/>
    </location>
</feature>
<keyword evidence="3 4" id="KW-0620">Polyamine biosynthesis</keyword>
<dbReference type="SUPFAM" id="SSF53335">
    <property type="entry name" value="S-adenosyl-L-methionine-dependent methyltransferases"/>
    <property type="match status" value="1"/>
</dbReference>